<dbReference type="AlphaFoldDB" id="A0AAV7NWC9"/>
<dbReference type="Proteomes" id="UP001066276">
    <property type="component" value="Chromosome 8"/>
</dbReference>
<protein>
    <submittedName>
        <fullName evidence="2">Uncharacterized protein</fullName>
    </submittedName>
</protein>
<keyword evidence="3" id="KW-1185">Reference proteome</keyword>
<evidence type="ECO:0000313" key="3">
    <source>
        <dbReference type="Proteomes" id="UP001066276"/>
    </source>
</evidence>
<gene>
    <name evidence="2" type="ORF">NDU88_007318</name>
</gene>
<organism evidence="2 3">
    <name type="scientific">Pleurodeles waltl</name>
    <name type="common">Iberian ribbed newt</name>
    <dbReference type="NCBI Taxonomy" id="8319"/>
    <lineage>
        <taxon>Eukaryota</taxon>
        <taxon>Metazoa</taxon>
        <taxon>Chordata</taxon>
        <taxon>Craniata</taxon>
        <taxon>Vertebrata</taxon>
        <taxon>Euteleostomi</taxon>
        <taxon>Amphibia</taxon>
        <taxon>Batrachia</taxon>
        <taxon>Caudata</taxon>
        <taxon>Salamandroidea</taxon>
        <taxon>Salamandridae</taxon>
        <taxon>Pleurodelinae</taxon>
        <taxon>Pleurodeles</taxon>
    </lineage>
</organism>
<evidence type="ECO:0000256" key="1">
    <source>
        <dbReference type="SAM" id="MobiDB-lite"/>
    </source>
</evidence>
<feature type="region of interest" description="Disordered" evidence="1">
    <location>
        <begin position="141"/>
        <end position="196"/>
    </location>
</feature>
<accession>A0AAV7NWC9</accession>
<evidence type="ECO:0000313" key="2">
    <source>
        <dbReference type="EMBL" id="KAJ1119132.1"/>
    </source>
</evidence>
<comment type="caution">
    <text evidence="2">The sequence shown here is derived from an EMBL/GenBank/DDBJ whole genome shotgun (WGS) entry which is preliminary data.</text>
</comment>
<reference evidence="2" key="1">
    <citation type="journal article" date="2022" name="bioRxiv">
        <title>Sequencing and chromosome-scale assembly of the giantPleurodeles waltlgenome.</title>
        <authorList>
            <person name="Brown T."/>
            <person name="Elewa A."/>
            <person name="Iarovenko S."/>
            <person name="Subramanian E."/>
            <person name="Araus A.J."/>
            <person name="Petzold A."/>
            <person name="Susuki M."/>
            <person name="Suzuki K.-i.T."/>
            <person name="Hayashi T."/>
            <person name="Toyoda A."/>
            <person name="Oliveira C."/>
            <person name="Osipova E."/>
            <person name="Leigh N.D."/>
            <person name="Simon A."/>
            <person name="Yun M.H."/>
        </authorList>
    </citation>
    <scope>NUCLEOTIDE SEQUENCE</scope>
    <source>
        <strain evidence="2">20211129_DDA</strain>
        <tissue evidence="2">Liver</tissue>
    </source>
</reference>
<name>A0AAV7NWC9_PLEWA</name>
<proteinExistence type="predicted"/>
<feature type="compositionally biased region" description="Basic and acidic residues" evidence="1">
    <location>
        <begin position="186"/>
        <end position="196"/>
    </location>
</feature>
<sequence>MFAILQRVLDPPGIHSASCGETVQAYRLTPCLSITAWVYLSSCVCSTSGLRCSYVIFWAPSGLTAPSQTAACAGQASRHRSKEAGEAGRDLEIGNLISELRNESRGFRGRTEDGGRHILRNPAASLERGKEATLTVLAANSPTHLQSAAPETAPVHSKTRKGGGPPEKTGPSRPDHIEVSSAYPRPHTERERAEHR</sequence>
<dbReference type="EMBL" id="JANPWB010000012">
    <property type="protein sequence ID" value="KAJ1119132.1"/>
    <property type="molecule type" value="Genomic_DNA"/>
</dbReference>